<dbReference type="EMBL" id="METM01000027">
    <property type="protein sequence ID" value="OGB89276.1"/>
    <property type="molecule type" value="Genomic_DNA"/>
</dbReference>
<evidence type="ECO:0000313" key="3">
    <source>
        <dbReference type="Proteomes" id="UP000178724"/>
    </source>
</evidence>
<evidence type="ECO:0000256" key="1">
    <source>
        <dbReference type="SAM" id="Phobius"/>
    </source>
</evidence>
<comment type="caution">
    <text evidence="2">The sequence shown here is derived from an EMBL/GenBank/DDBJ whole genome shotgun (WGS) entry which is preliminary data.</text>
</comment>
<keyword evidence="1" id="KW-1133">Transmembrane helix</keyword>
<protein>
    <recommendedName>
        <fullName evidence="4">Prepilin-type N-terminal cleavage/methylation domain-containing protein</fullName>
    </recommendedName>
</protein>
<dbReference type="Pfam" id="PF07963">
    <property type="entry name" value="N_methyl"/>
    <property type="match status" value="1"/>
</dbReference>
<reference evidence="2 3" key="1">
    <citation type="journal article" date="2016" name="Nat. Commun.">
        <title>Thousands of microbial genomes shed light on interconnected biogeochemical processes in an aquifer system.</title>
        <authorList>
            <person name="Anantharaman K."/>
            <person name="Brown C.T."/>
            <person name="Hug L.A."/>
            <person name="Sharon I."/>
            <person name="Castelle C.J."/>
            <person name="Probst A.J."/>
            <person name="Thomas B.C."/>
            <person name="Singh A."/>
            <person name="Wilkins M.J."/>
            <person name="Karaoz U."/>
            <person name="Brodie E.L."/>
            <person name="Williams K.H."/>
            <person name="Hubbard S.S."/>
            <person name="Banfield J.F."/>
        </authorList>
    </citation>
    <scope>NUCLEOTIDE SEQUENCE [LARGE SCALE GENOMIC DNA]</scope>
</reference>
<sequence length="139" mass="15127">MRKCQAGFTLVELIVALTLLTALVSGLFYSFGQGLRVWRKINERVAHLQIANIVAERICRDIRSSAVLAGSNSAEVFLKIGGEGGSYKLVDSKIRRKKGSTTAYLTDDGEIKRLAFSYPAVGAVNVSIDDLSYLVSGRN</sequence>
<evidence type="ECO:0000313" key="2">
    <source>
        <dbReference type="EMBL" id="OGB89276.1"/>
    </source>
</evidence>
<keyword evidence="1" id="KW-0812">Transmembrane</keyword>
<dbReference type="Proteomes" id="UP000178724">
    <property type="component" value="Unassembled WGS sequence"/>
</dbReference>
<dbReference type="AlphaFoldDB" id="A0A1F4Q099"/>
<dbReference type="InterPro" id="IPR012902">
    <property type="entry name" value="N_methyl_site"/>
</dbReference>
<organism evidence="2 3">
    <name type="scientific">candidate division WOR-1 bacterium RIFCSPHIGHO2_01_FULL_53_15</name>
    <dbReference type="NCBI Taxonomy" id="1802564"/>
    <lineage>
        <taxon>Bacteria</taxon>
        <taxon>Bacillati</taxon>
        <taxon>Saganbacteria</taxon>
    </lineage>
</organism>
<evidence type="ECO:0008006" key="4">
    <source>
        <dbReference type="Google" id="ProtNLM"/>
    </source>
</evidence>
<keyword evidence="1" id="KW-0472">Membrane</keyword>
<dbReference type="NCBIfam" id="TIGR02532">
    <property type="entry name" value="IV_pilin_GFxxxE"/>
    <property type="match status" value="1"/>
</dbReference>
<name>A0A1F4Q099_UNCSA</name>
<dbReference type="PROSITE" id="PS00409">
    <property type="entry name" value="PROKAR_NTER_METHYL"/>
    <property type="match status" value="1"/>
</dbReference>
<accession>A0A1F4Q099</accession>
<feature type="transmembrane region" description="Helical" evidence="1">
    <location>
        <begin position="6"/>
        <end position="31"/>
    </location>
</feature>
<gene>
    <name evidence="2" type="ORF">A2625_03820</name>
</gene>
<proteinExistence type="predicted"/>